<keyword evidence="3" id="KW-1003">Cell membrane</keyword>
<evidence type="ECO:0000256" key="5">
    <source>
        <dbReference type="ARBA" id="ARBA00022692"/>
    </source>
</evidence>
<evidence type="ECO:0000256" key="9">
    <source>
        <dbReference type="RuleBase" id="RU369079"/>
    </source>
</evidence>
<reference evidence="12" key="1">
    <citation type="journal article" date="2019" name="Int. J. Syst. Evol. Microbiol.">
        <title>The Global Catalogue of Microorganisms (GCM) 10K type strain sequencing project: providing services to taxonomists for standard genome sequencing and annotation.</title>
        <authorList>
            <consortium name="The Broad Institute Genomics Platform"/>
            <consortium name="The Broad Institute Genome Sequencing Center for Infectious Disease"/>
            <person name="Wu L."/>
            <person name="Ma J."/>
        </authorList>
    </citation>
    <scope>NUCLEOTIDE SEQUENCE [LARGE SCALE GENOMIC DNA]</scope>
    <source>
        <strain evidence="12">CECT 8482</strain>
    </source>
</reference>
<dbReference type="EMBL" id="JAUFRC010000001">
    <property type="protein sequence ID" value="MDN3710692.1"/>
    <property type="molecule type" value="Genomic_DNA"/>
</dbReference>
<dbReference type="InterPro" id="IPR055348">
    <property type="entry name" value="DctQ"/>
</dbReference>
<evidence type="ECO:0000259" key="10">
    <source>
        <dbReference type="Pfam" id="PF04290"/>
    </source>
</evidence>
<keyword evidence="12" id="KW-1185">Reference proteome</keyword>
<evidence type="ECO:0000256" key="2">
    <source>
        <dbReference type="ARBA" id="ARBA00022448"/>
    </source>
</evidence>
<evidence type="ECO:0000313" key="12">
    <source>
        <dbReference type="Proteomes" id="UP001243846"/>
    </source>
</evidence>
<protein>
    <recommendedName>
        <fullName evidence="9">TRAP transporter small permease protein</fullName>
    </recommendedName>
</protein>
<keyword evidence="6 9" id="KW-1133">Transmembrane helix</keyword>
<feature type="transmembrane region" description="Helical" evidence="9">
    <location>
        <begin position="37"/>
        <end position="58"/>
    </location>
</feature>
<comment type="subcellular location">
    <subcellularLocation>
        <location evidence="1 9">Cell inner membrane</location>
        <topology evidence="1 9">Multi-pass membrane protein</topology>
    </subcellularLocation>
</comment>
<feature type="transmembrane region" description="Helical" evidence="9">
    <location>
        <begin position="167"/>
        <end position="189"/>
    </location>
</feature>
<dbReference type="PANTHER" id="PTHR35011">
    <property type="entry name" value="2,3-DIKETO-L-GULONATE TRAP TRANSPORTER SMALL PERMEASE PROTEIN YIAM"/>
    <property type="match status" value="1"/>
</dbReference>
<evidence type="ECO:0000256" key="6">
    <source>
        <dbReference type="ARBA" id="ARBA00022989"/>
    </source>
</evidence>
<keyword evidence="7 9" id="KW-0472">Membrane</keyword>
<comment type="similarity">
    <text evidence="8 9">Belongs to the TRAP transporter small permease family.</text>
</comment>
<keyword evidence="5 9" id="KW-0812">Transmembrane</keyword>
<evidence type="ECO:0000256" key="4">
    <source>
        <dbReference type="ARBA" id="ARBA00022519"/>
    </source>
</evidence>
<gene>
    <name evidence="11" type="ORF">QWZ10_00530</name>
</gene>
<evidence type="ECO:0000256" key="3">
    <source>
        <dbReference type="ARBA" id="ARBA00022475"/>
    </source>
</evidence>
<evidence type="ECO:0000256" key="7">
    <source>
        <dbReference type="ARBA" id="ARBA00023136"/>
    </source>
</evidence>
<evidence type="ECO:0000256" key="1">
    <source>
        <dbReference type="ARBA" id="ARBA00004429"/>
    </source>
</evidence>
<comment type="function">
    <text evidence="9">Part of the tripartite ATP-independent periplasmic (TRAP) transport system.</text>
</comment>
<dbReference type="RefSeq" id="WP_377786253.1">
    <property type="nucleotide sequence ID" value="NZ_JBHUOC010000001.1"/>
</dbReference>
<sequence>MSAQDKTPQEEGSGTARAWANGITALSQGLLRVEKTLSGVFMTLLLVLILLNVVTRFLKMPIYWIDEASIFTMVWLGFIGASVMTRLRIDFAVTLLADQLPPRGVAFMRAVATGISLCFAVGFVVMCWLWMDPLGIASFGFDPKAYAAETFNFLYTERTQTLEWPTWVVNLILPIFAVTLTIHTAANLLEDTGLAAKRVQIPLTTAEEAA</sequence>
<feature type="transmembrane region" description="Helical" evidence="9">
    <location>
        <begin position="70"/>
        <end position="89"/>
    </location>
</feature>
<proteinExistence type="inferred from homology"/>
<accession>A0ABT8D5K4</accession>
<dbReference type="PANTHER" id="PTHR35011:SF2">
    <property type="entry name" value="2,3-DIKETO-L-GULONATE TRAP TRANSPORTER SMALL PERMEASE PROTEIN YIAM"/>
    <property type="match status" value="1"/>
</dbReference>
<organism evidence="11 12">
    <name type="scientific">Paracoccus cavernae</name>
    <dbReference type="NCBI Taxonomy" id="1571207"/>
    <lineage>
        <taxon>Bacteria</taxon>
        <taxon>Pseudomonadati</taxon>
        <taxon>Pseudomonadota</taxon>
        <taxon>Alphaproteobacteria</taxon>
        <taxon>Rhodobacterales</taxon>
        <taxon>Paracoccaceae</taxon>
        <taxon>Paracoccus</taxon>
    </lineage>
</organism>
<dbReference type="Pfam" id="PF04290">
    <property type="entry name" value="DctQ"/>
    <property type="match status" value="1"/>
</dbReference>
<evidence type="ECO:0000256" key="8">
    <source>
        <dbReference type="ARBA" id="ARBA00038436"/>
    </source>
</evidence>
<keyword evidence="4 9" id="KW-0997">Cell inner membrane</keyword>
<keyword evidence="2 9" id="KW-0813">Transport</keyword>
<dbReference type="InterPro" id="IPR007387">
    <property type="entry name" value="TRAP_DctQ"/>
</dbReference>
<evidence type="ECO:0000313" key="11">
    <source>
        <dbReference type="EMBL" id="MDN3710692.1"/>
    </source>
</evidence>
<feature type="transmembrane region" description="Helical" evidence="9">
    <location>
        <begin position="110"/>
        <end position="131"/>
    </location>
</feature>
<comment type="subunit">
    <text evidence="9">The complex comprises the extracytoplasmic solute receptor protein and the two transmembrane proteins.</text>
</comment>
<feature type="domain" description="Tripartite ATP-independent periplasmic transporters DctQ component" evidence="10">
    <location>
        <begin position="46"/>
        <end position="191"/>
    </location>
</feature>
<comment type="caution">
    <text evidence="11">The sequence shown here is derived from an EMBL/GenBank/DDBJ whole genome shotgun (WGS) entry which is preliminary data.</text>
</comment>
<name>A0ABT8D5K4_9RHOB</name>
<dbReference type="Proteomes" id="UP001243846">
    <property type="component" value="Unassembled WGS sequence"/>
</dbReference>